<dbReference type="GO" id="GO:0006777">
    <property type="term" value="P:Mo-molybdopterin cofactor biosynthetic process"/>
    <property type="evidence" value="ECO:0007669"/>
    <property type="project" value="UniProtKB-KW"/>
</dbReference>
<evidence type="ECO:0000313" key="9">
    <source>
        <dbReference type="EMBL" id="SFV66269.1"/>
    </source>
</evidence>
<dbReference type="InterPro" id="IPR013482">
    <property type="entry name" value="Molybde_CF_guanTrfase"/>
</dbReference>
<dbReference type="InterPro" id="IPR025877">
    <property type="entry name" value="MobA-like_NTP_Trfase"/>
</dbReference>
<accession>A0A1W1CKI9</accession>
<evidence type="ECO:0000256" key="6">
    <source>
        <dbReference type="ARBA" id="ARBA00023134"/>
    </source>
</evidence>
<protein>
    <submittedName>
        <fullName evidence="9">Molybdopterin-guanine dinucleotide biosynthesis protein MobA</fullName>
    </submittedName>
</protein>
<evidence type="ECO:0000259" key="8">
    <source>
        <dbReference type="Pfam" id="PF12804"/>
    </source>
</evidence>
<dbReference type="Gene3D" id="3.90.550.10">
    <property type="entry name" value="Spore Coat Polysaccharide Biosynthesis Protein SpsA, Chain A"/>
    <property type="match status" value="1"/>
</dbReference>
<evidence type="ECO:0000256" key="3">
    <source>
        <dbReference type="ARBA" id="ARBA00022723"/>
    </source>
</evidence>
<dbReference type="EMBL" id="FPHE01000151">
    <property type="protein sequence ID" value="SFV66269.1"/>
    <property type="molecule type" value="Genomic_DNA"/>
</dbReference>
<dbReference type="CDD" id="cd02503">
    <property type="entry name" value="MobA"/>
    <property type="match status" value="1"/>
</dbReference>
<dbReference type="GO" id="GO:0046872">
    <property type="term" value="F:metal ion binding"/>
    <property type="evidence" value="ECO:0007669"/>
    <property type="project" value="UniProtKB-KW"/>
</dbReference>
<dbReference type="GO" id="GO:0005525">
    <property type="term" value="F:GTP binding"/>
    <property type="evidence" value="ECO:0007669"/>
    <property type="project" value="UniProtKB-KW"/>
</dbReference>
<dbReference type="SUPFAM" id="SSF53448">
    <property type="entry name" value="Nucleotide-diphospho-sugar transferases"/>
    <property type="match status" value="1"/>
</dbReference>
<evidence type="ECO:0000256" key="1">
    <source>
        <dbReference type="ARBA" id="ARBA00022490"/>
    </source>
</evidence>
<keyword evidence="2" id="KW-0808">Transferase</keyword>
<evidence type="ECO:0000256" key="2">
    <source>
        <dbReference type="ARBA" id="ARBA00022679"/>
    </source>
</evidence>
<name>A0A1W1CKI9_9ZZZZ</name>
<dbReference type="GO" id="GO:0016779">
    <property type="term" value="F:nucleotidyltransferase activity"/>
    <property type="evidence" value="ECO:0007669"/>
    <property type="project" value="TreeGrafter"/>
</dbReference>
<dbReference type="Pfam" id="PF12804">
    <property type="entry name" value="NTP_transf_3"/>
    <property type="match status" value="1"/>
</dbReference>
<sequence length="184" mass="21245">MGEDKALLPFGGYSTLAEYQHMRLSKIFDRVYISAKSDKFNFDMDIIEDCYEESSPLVGIVSIFERLDIDEIFVLSVDAPFINRATIEEIYRDALLSKDAIVASSPNGIEPLCGIYRRTILPKAKEFLKQGNHRLQALLDSVETQIVKFNREVIFMNLNYPEEYNRAIDFKIKERNGNRIFCTI</sequence>
<evidence type="ECO:0000256" key="4">
    <source>
        <dbReference type="ARBA" id="ARBA00022741"/>
    </source>
</evidence>
<keyword evidence="3" id="KW-0479">Metal-binding</keyword>
<dbReference type="AlphaFoldDB" id="A0A1W1CKI9"/>
<gene>
    <name evidence="9" type="ORF">MNB_SV-12-1929</name>
</gene>
<organism evidence="9">
    <name type="scientific">hydrothermal vent metagenome</name>
    <dbReference type="NCBI Taxonomy" id="652676"/>
    <lineage>
        <taxon>unclassified sequences</taxon>
        <taxon>metagenomes</taxon>
        <taxon>ecological metagenomes</taxon>
    </lineage>
</organism>
<keyword evidence="7" id="KW-0501">Molybdenum cofactor biosynthesis</keyword>
<dbReference type="InterPro" id="IPR029044">
    <property type="entry name" value="Nucleotide-diphossugar_trans"/>
</dbReference>
<proteinExistence type="predicted"/>
<evidence type="ECO:0000256" key="5">
    <source>
        <dbReference type="ARBA" id="ARBA00022842"/>
    </source>
</evidence>
<reference evidence="9" key="1">
    <citation type="submission" date="2016-10" db="EMBL/GenBank/DDBJ databases">
        <authorList>
            <person name="de Groot N.N."/>
        </authorList>
    </citation>
    <scope>NUCLEOTIDE SEQUENCE</scope>
</reference>
<keyword evidence="1" id="KW-0963">Cytoplasm</keyword>
<feature type="domain" description="MobA-like NTP transferase" evidence="8">
    <location>
        <begin position="1"/>
        <end position="140"/>
    </location>
</feature>
<keyword evidence="4" id="KW-0547">Nucleotide-binding</keyword>
<evidence type="ECO:0000256" key="7">
    <source>
        <dbReference type="ARBA" id="ARBA00023150"/>
    </source>
</evidence>
<dbReference type="PANTHER" id="PTHR19136:SF81">
    <property type="entry name" value="MOLYBDENUM COFACTOR GUANYLYLTRANSFERASE"/>
    <property type="match status" value="1"/>
</dbReference>
<dbReference type="PANTHER" id="PTHR19136">
    <property type="entry name" value="MOLYBDENUM COFACTOR GUANYLYLTRANSFERASE"/>
    <property type="match status" value="1"/>
</dbReference>
<keyword evidence="5" id="KW-0460">Magnesium</keyword>
<keyword evidence="6" id="KW-0342">GTP-binding</keyword>